<accession>A0A8T0HAT0</accession>
<name>A0A8T0HAT0_CERPU</name>
<protein>
    <submittedName>
        <fullName evidence="1">Uncharacterized protein</fullName>
    </submittedName>
</protein>
<dbReference type="Proteomes" id="UP000822688">
    <property type="component" value="Chromosome 6"/>
</dbReference>
<dbReference type="Pfam" id="PF13855">
    <property type="entry name" value="LRR_8"/>
    <property type="match status" value="1"/>
</dbReference>
<dbReference type="SUPFAM" id="SSF52058">
    <property type="entry name" value="L domain-like"/>
    <property type="match status" value="1"/>
</dbReference>
<dbReference type="EMBL" id="CM026427">
    <property type="protein sequence ID" value="KAG0568956.1"/>
    <property type="molecule type" value="Genomic_DNA"/>
</dbReference>
<organism evidence="1 2">
    <name type="scientific">Ceratodon purpureus</name>
    <name type="common">Fire moss</name>
    <name type="synonym">Dicranum purpureum</name>
    <dbReference type="NCBI Taxonomy" id="3225"/>
    <lineage>
        <taxon>Eukaryota</taxon>
        <taxon>Viridiplantae</taxon>
        <taxon>Streptophyta</taxon>
        <taxon>Embryophyta</taxon>
        <taxon>Bryophyta</taxon>
        <taxon>Bryophytina</taxon>
        <taxon>Bryopsida</taxon>
        <taxon>Dicranidae</taxon>
        <taxon>Pseudoditrichales</taxon>
        <taxon>Ditrichaceae</taxon>
        <taxon>Ceratodon</taxon>
    </lineage>
</organism>
<reference evidence="1 2" key="1">
    <citation type="submission" date="2020-06" db="EMBL/GenBank/DDBJ databases">
        <title>WGS assembly of Ceratodon purpureus strain R40.</title>
        <authorList>
            <person name="Carey S.B."/>
            <person name="Jenkins J."/>
            <person name="Shu S."/>
            <person name="Lovell J.T."/>
            <person name="Sreedasyam A."/>
            <person name="Maumus F."/>
            <person name="Tiley G.P."/>
            <person name="Fernandez-Pozo N."/>
            <person name="Barry K."/>
            <person name="Chen C."/>
            <person name="Wang M."/>
            <person name="Lipzen A."/>
            <person name="Daum C."/>
            <person name="Saski C.A."/>
            <person name="Payton A.C."/>
            <person name="Mcbreen J.C."/>
            <person name="Conrad R.E."/>
            <person name="Kollar L.M."/>
            <person name="Olsson S."/>
            <person name="Huttunen S."/>
            <person name="Landis J.B."/>
            <person name="Wickett N.J."/>
            <person name="Johnson M.G."/>
            <person name="Rensing S.A."/>
            <person name="Grimwood J."/>
            <person name="Schmutz J."/>
            <person name="Mcdaniel S.F."/>
        </authorList>
    </citation>
    <scope>NUCLEOTIDE SEQUENCE [LARGE SCALE GENOMIC DNA]</scope>
    <source>
        <strain evidence="1 2">R40</strain>
    </source>
</reference>
<comment type="caution">
    <text evidence="1">The sequence shown here is derived from an EMBL/GenBank/DDBJ whole genome shotgun (WGS) entry which is preliminary data.</text>
</comment>
<dbReference type="InterPro" id="IPR032675">
    <property type="entry name" value="LRR_dom_sf"/>
</dbReference>
<dbReference type="InterPro" id="IPR001611">
    <property type="entry name" value="Leu-rich_rpt"/>
</dbReference>
<keyword evidence="2" id="KW-1185">Reference proteome</keyword>
<proteinExistence type="predicted"/>
<sequence length="72" mass="8091">MIEILPSSFGGLSNLEVLNLWCCENLILLPDSFGSLRNLRTLTLGRTKIGIYLNRLESLTTCKSWTFTTVLV</sequence>
<evidence type="ECO:0000313" key="2">
    <source>
        <dbReference type="Proteomes" id="UP000822688"/>
    </source>
</evidence>
<gene>
    <name evidence="1" type="ORF">KC19_6G054900</name>
</gene>
<dbReference type="Gene3D" id="3.80.10.10">
    <property type="entry name" value="Ribonuclease Inhibitor"/>
    <property type="match status" value="1"/>
</dbReference>
<evidence type="ECO:0000313" key="1">
    <source>
        <dbReference type="EMBL" id="KAG0568956.1"/>
    </source>
</evidence>
<dbReference type="AlphaFoldDB" id="A0A8T0HAT0"/>